<accession>A0AA96K0Z8</accession>
<name>A0AA96K0Z8_9BACT</name>
<dbReference type="Proteomes" id="UP001302719">
    <property type="component" value="Chromosome"/>
</dbReference>
<dbReference type="RefSeq" id="WP_312642017.1">
    <property type="nucleotide sequence ID" value="NZ_CP116967.1"/>
</dbReference>
<evidence type="ECO:0000313" key="1">
    <source>
        <dbReference type="EMBL" id="WNM60179.1"/>
    </source>
</evidence>
<keyword evidence="2" id="KW-1185">Reference proteome</keyword>
<dbReference type="AlphaFoldDB" id="A0AA96K0Z8"/>
<evidence type="ECO:0000313" key="2">
    <source>
        <dbReference type="Proteomes" id="UP001302719"/>
    </source>
</evidence>
<reference evidence="1 2" key="1">
    <citation type="submission" date="2023-01" db="EMBL/GenBank/DDBJ databases">
        <title>Cultivation and genomic characterization of new, ubiquitous marine nitrite-oxidizing bacteria from the Nitrospirales.</title>
        <authorList>
            <person name="Mueller A.J."/>
            <person name="Daebeler A."/>
            <person name="Herbold C.W."/>
            <person name="Kirkegaard R.H."/>
            <person name="Daims H."/>
        </authorList>
    </citation>
    <scope>NUCLEOTIDE SEQUENCE [LARGE SCALE GENOMIC DNA]</scope>
    <source>
        <strain evidence="1 2">VA</strain>
    </source>
</reference>
<proteinExistence type="predicted"/>
<protein>
    <submittedName>
        <fullName evidence="1">Uncharacterized protein</fullName>
    </submittedName>
</protein>
<dbReference type="EMBL" id="CP116967">
    <property type="protein sequence ID" value="WNM60179.1"/>
    <property type="molecule type" value="Genomic_DNA"/>
</dbReference>
<gene>
    <name evidence="1" type="ORF">PP769_16175</name>
</gene>
<dbReference type="KEGG" id="nall:PP769_16175"/>
<sequence>MEPETVTHAVQDRTNLPLRARVDPLDPAHVPTTALLRQIVHGTLVHWK</sequence>
<organism evidence="1 2">
    <name type="scientific">Candidatus Nitrospira allomarina</name>
    <dbReference type="NCBI Taxonomy" id="3020900"/>
    <lineage>
        <taxon>Bacteria</taxon>
        <taxon>Pseudomonadati</taxon>
        <taxon>Nitrospirota</taxon>
        <taxon>Nitrospiria</taxon>
        <taxon>Nitrospirales</taxon>
        <taxon>Nitrospiraceae</taxon>
        <taxon>Nitrospira</taxon>
    </lineage>
</organism>